<accession>X1KYF6</accession>
<reference evidence="2" key="1">
    <citation type="journal article" date="2014" name="Front. Microbiol.">
        <title>High frequency of phylogenetically diverse reductive dehalogenase-homologous genes in deep subseafloor sedimentary metagenomes.</title>
        <authorList>
            <person name="Kawai M."/>
            <person name="Futagami T."/>
            <person name="Toyoda A."/>
            <person name="Takaki Y."/>
            <person name="Nishi S."/>
            <person name="Hori S."/>
            <person name="Arai W."/>
            <person name="Tsubouchi T."/>
            <person name="Morono Y."/>
            <person name="Uchiyama I."/>
            <person name="Ito T."/>
            <person name="Fujiyama A."/>
            <person name="Inagaki F."/>
            <person name="Takami H."/>
        </authorList>
    </citation>
    <scope>NUCLEOTIDE SEQUENCE</scope>
    <source>
        <strain evidence="2">Expedition CK06-06</strain>
    </source>
</reference>
<comment type="caution">
    <text evidence="2">The sequence shown here is derived from an EMBL/GenBank/DDBJ whole genome shotgun (WGS) entry which is preliminary data.</text>
</comment>
<sequence>MEYFLTEQQREIKNLTRTIAEEKVLPVRAELDEKEEFPWEIMKILADTDLFGVYIPEEYGGLGGGILDL</sequence>
<dbReference type="SUPFAM" id="SSF56645">
    <property type="entry name" value="Acyl-CoA dehydrogenase NM domain-like"/>
    <property type="match status" value="1"/>
</dbReference>
<dbReference type="InterPro" id="IPR013786">
    <property type="entry name" value="AcylCoA_DH/ox_N"/>
</dbReference>
<feature type="domain" description="Acyl-CoA dehydrogenase/oxidase N-terminal" evidence="1">
    <location>
        <begin position="6"/>
        <end position="68"/>
    </location>
</feature>
<organism evidence="2">
    <name type="scientific">marine sediment metagenome</name>
    <dbReference type="NCBI Taxonomy" id="412755"/>
    <lineage>
        <taxon>unclassified sequences</taxon>
        <taxon>metagenomes</taxon>
        <taxon>ecological metagenomes</taxon>
    </lineage>
</organism>
<dbReference type="Pfam" id="PF02771">
    <property type="entry name" value="Acyl-CoA_dh_N"/>
    <property type="match status" value="1"/>
</dbReference>
<dbReference type="GO" id="GO:0050660">
    <property type="term" value="F:flavin adenine dinucleotide binding"/>
    <property type="evidence" value="ECO:0007669"/>
    <property type="project" value="InterPro"/>
</dbReference>
<dbReference type="Gene3D" id="1.10.540.10">
    <property type="entry name" value="Acyl-CoA dehydrogenase/oxidase, N-terminal domain"/>
    <property type="match status" value="1"/>
</dbReference>
<evidence type="ECO:0000313" key="2">
    <source>
        <dbReference type="EMBL" id="GAH86958.1"/>
    </source>
</evidence>
<evidence type="ECO:0000259" key="1">
    <source>
        <dbReference type="Pfam" id="PF02771"/>
    </source>
</evidence>
<name>X1KYF6_9ZZZZ</name>
<proteinExistence type="predicted"/>
<dbReference type="GO" id="GO:0016627">
    <property type="term" value="F:oxidoreductase activity, acting on the CH-CH group of donors"/>
    <property type="evidence" value="ECO:0007669"/>
    <property type="project" value="InterPro"/>
</dbReference>
<dbReference type="AlphaFoldDB" id="X1KYF6"/>
<dbReference type="InterPro" id="IPR009100">
    <property type="entry name" value="AcylCoA_DH/oxidase_NM_dom_sf"/>
</dbReference>
<protein>
    <recommendedName>
        <fullName evidence="1">Acyl-CoA dehydrogenase/oxidase N-terminal domain-containing protein</fullName>
    </recommendedName>
</protein>
<feature type="non-terminal residue" evidence="2">
    <location>
        <position position="69"/>
    </location>
</feature>
<gene>
    <name evidence="2" type="ORF">S03H2_56314</name>
</gene>
<dbReference type="EMBL" id="BARU01036013">
    <property type="protein sequence ID" value="GAH86958.1"/>
    <property type="molecule type" value="Genomic_DNA"/>
</dbReference>
<dbReference type="InterPro" id="IPR037069">
    <property type="entry name" value="AcylCoA_DH/ox_N_sf"/>
</dbReference>